<feature type="domain" description="Transglutaminase-like" evidence="3">
    <location>
        <begin position="468"/>
        <end position="537"/>
    </location>
</feature>
<dbReference type="RefSeq" id="WP_343984560.1">
    <property type="nucleotide sequence ID" value="NZ_BAAAJG010000024.1"/>
</dbReference>
<keyword evidence="2" id="KW-1133">Transmembrane helix</keyword>
<dbReference type="Pfam" id="PF01841">
    <property type="entry name" value="Transglut_core"/>
    <property type="match status" value="1"/>
</dbReference>
<evidence type="ECO:0000313" key="4">
    <source>
        <dbReference type="EMBL" id="MFD1529385.1"/>
    </source>
</evidence>
<feature type="transmembrane region" description="Helical" evidence="2">
    <location>
        <begin position="167"/>
        <end position="184"/>
    </location>
</feature>
<feature type="compositionally biased region" description="Low complexity" evidence="1">
    <location>
        <begin position="1"/>
        <end position="13"/>
    </location>
</feature>
<name>A0ABW4FGL8_9PSEU</name>
<dbReference type="InterPro" id="IPR038765">
    <property type="entry name" value="Papain-like_cys_pep_sf"/>
</dbReference>
<feature type="transmembrane region" description="Helical" evidence="2">
    <location>
        <begin position="28"/>
        <end position="51"/>
    </location>
</feature>
<keyword evidence="2" id="KW-0812">Transmembrane</keyword>
<dbReference type="InterPro" id="IPR002931">
    <property type="entry name" value="Transglutaminase-like"/>
</dbReference>
<dbReference type="Pfam" id="PF13559">
    <property type="entry name" value="DUF4129"/>
    <property type="match status" value="1"/>
</dbReference>
<feature type="region of interest" description="Disordered" evidence="1">
    <location>
        <begin position="1"/>
        <end position="24"/>
    </location>
</feature>
<feature type="compositionally biased region" description="Basic and acidic residues" evidence="1">
    <location>
        <begin position="759"/>
        <end position="770"/>
    </location>
</feature>
<gene>
    <name evidence="4" type="ORF">ACFSCY_08005</name>
</gene>
<organism evidence="4 5">
    <name type="scientific">Pseudonocardia aurantiaca</name>
    <dbReference type="NCBI Taxonomy" id="75290"/>
    <lineage>
        <taxon>Bacteria</taxon>
        <taxon>Bacillati</taxon>
        <taxon>Actinomycetota</taxon>
        <taxon>Actinomycetes</taxon>
        <taxon>Pseudonocardiales</taxon>
        <taxon>Pseudonocardiaceae</taxon>
        <taxon>Pseudonocardia</taxon>
    </lineage>
</organism>
<feature type="region of interest" description="Disordered" evidence="1">
    <location>
        <begin position="741"/>
        <end position="770"/>
    </location>
</feature>
<dbReference type="PANTHER" id="PTHR42736:SF1">
    <property type="entry name" value="PROTEIN-GLUTAMINE GAMMA-GLUTAMYLTRANSFERASE"/>
    <property type="match status" value="1"/>
</dbReference>
<dbReference type="InterPro" id="IPR021878">
    <property type="entry name" value="TgpA_N"/>
</dbReference>
<dbReference type="Proteomes" id="UP001597145">
    <property type="component" value="Unassembled WGS sequence"/>
</dbReference>
<dbReference type="SMART" id="SM00460">
    <property type="entry name" value="TGc"/>
    <property type="match status" value="1"/>
</dbReference>
<feature type="region of interest" description="Disordered" evidence="1">
    <location>
        <begin position="539"/>
        <end position="599"/>
    </location>
</feature>
<dbReference type="Pfam" id="PF11992">
    <property type="entry name" value="TgpA_N"/>
    <property type="match status" value="1"/>
</dbReference>
<feature type="transmembrane region" description="Helical" evidence="2">
    <location>
        <begin position="57"/>
        <end position="75"/>
    </location>
</feature>
<evidence type="ECO:0000313" key="5">
    <source>
        <dbReference type="Proteomes" id="UP001597145"/>
    </source>
</evidence>
<feature type="transmembrane region" description="Helical" evidence="2">
    <location>
        <begin position="190"/>
        <end position="210"/>
    </location>
</feature>
<accession>A0ABW4FGL8</accession>
<feature type="compositionally biased region" description="Pro residues" evidence="1">
    <location>
        <begin position="576"/>
        <end position="588"/>
    </location>
</feature>
<dbReference type="Gene3D" id="3.10.620.30">
    <property type="match status" value="1"/>
</dbReference>
<reference evidence="5" key="1">
    <citation type="journal article" date="2019" name="Int. J. Syst. Evol. Microbiol.">
        <title>The Global Catalogue of Microorganisms (GCM) 10K type strain sequencing project: providing services to taxonomists for standard genome sequencing and annotation.</title>
        <authorList>
            <consortium name="The Broad Institute Genomics Platform"/>
            <consortium name="The Broad Institute Genome Sequencing Center for Infectious Disease"/>
            <person name="Wu L."/>
            <person name="Ma J."/>
        </authorList>
    </citation>
    <scope>NUCLEOTIDE SEQUENCE [LARGE SCALE GENOMIC DNA]</scope>
    <source>
        <strain evidence="5">JCM 12165</strain>
    </source>
</reference>
<dbReference type="EMBL" id="JBHUCP010000005">
    <property type="protein sequence ID" value="MFD1529385.1"/>
    <property type="molecule type" value="Genomic_DNA"/>
</dbReference>
<comment type="caution">
    <text evidence="4">The sequence shown here is derived from an EMBL/GenBank/DDBJ whole genome shotgun (WGS) entry which is preliminary data.</text>
</comment>
<evidence type="ECO:0000256" key="2">
    <source>
        <dbReference type="SAM" id="Phobius"/>
    </source>
</evidence>
<dbReference type="InterPro" id="IPR052901">
    <property type="entry name" value="Bact_TGase-like"/>
</dbReference>
<feature type="compositionally biased region" description="Pro residues" evidence="1">
    <location>
        <begin position="14"/>
        <end position="24"/>
    </location>
</feature>
<dbReference type="PANTHER" id="PTHR42736">
    <property type="entry name" value="PROTEIN-GLUTAMINE GAMMA-GLUTAMYLTRANSFERASE"/>
    <property type="match status" value="1"/>
</dbReference>
<feature type="transmembrane region" description="Helical" evidence="2">
    <location>
        <begin position="82"/>
        <end position="101"/>
    </location>
</feature>
<feature type="transmembrane region" description="Helical" evidence="2">
    <location>
        <begin position="606"/>
        <end position="626"/>
    </location>
</feature>
<evidence type="ECO:0000259" key="3">
    <source>
        <dbReference type="SMART" id="SM00460"/>
    </source>
</evidence>
<protein>
    <submittedName>
        <fullName evidence="4">DUF3488 and DUF4129 domain-containing transglutaminase family protein</fullName>
    </submittedName>
</protein>
<dbReference type="InterPro" id="IPR025403">
    <property type="entry name" value="TgpA-like_C"/>
</dbReference>
<dbReference type="SUPFAM" id="SSF54001">
    <property type="entry name" value="Cysteine proteinases"/>
    <property type="match status" value="1"/>
</dbReference>
<sequence length="770" mass="79459">MSATVQVPRAGRPPQAPPPIPRRPPGQAVPWVASLTSGAAVLLAGGPVSAVVQGSGWFGYAVLVVAVVVGLGVLLHRFGTVVVAAGQCLAMLVLFTVLFTGDGVLGFLPGPAVLQEFGRLVSGAGQQIDTGTAPVPATPEILFLVTVAFGLLTVAVHLAAVAAEAPAAAGVPLLAVFAVPAALADNLLPWWSMVGAAAGFGLLLVTPTGIRRQLTGGGALVAGAVALALVLGAGATFVGTAGRFEGGSGAGASGGSIGLSPFASLRGQLDQATPVELFRVRGLSRPTYLRALTLRQYVPDAGWQATRPAPGVPMPGPVQPQPNVPGDVVDLQIENVAFRDYWLPLYGEPIGVTGLPAEQWLYDQSTGTGYTGRPRQEDSWEEHALLPVPTVAQLRAAQGNDGVGLEYLDTTGVDPRVGEIAQQAVAGATNNFDRAIALQDYFTAPGSPFTYSLQTAPGAGDDALVEFLTVGRVGYCEQFASAMAVMLRTVGVPARVAVGFTAGVDAGAYRSISTSDAHAWVEAWFPGIGWTAFDPTPLTDGRSIDPPYVQEARSQGPNGQAGPTEDAIAPEDVPGQEPPPPPTAPEQQPPDAVSPAVPQSSGLPSLLWPVLVLLLVIAIGAVPAGLRVLDRRRRFAATAAGGPDAAGAGWAELLAESTDRGVEPPPSDTVRATARRLVREHRLEPDAQQALREVVGAVEGSWYGGTHPAPGELDEPVRAVAAGIATGSPLRLRGRLLPPSVLHRLRRRGDSKQGSSRVPEPERETAAPRS</sequence>
<feature type="transmembrane region" description="Helical" evidence="2">
    <location>
        <begin position="141"/>
        <end position="160"/>
    </location>
</feature>
<keyword evidence="5" id="KW-1185">Reference proteome</keyword>
<feature type="transmembrane region" description="Helical" evidence="2">
    <location>
        <begin position="217"/>
        <end position="238"/>
    </location>
</feature>
<proteinExistence type="predicted"/>
<keyword evidence="2" id="KW-0472">Membrane</keyword>
<evidence type="ECO:0000256" key="1">
    <source>
        <dbReference type="SAM" id="MobiDB-lite"/>
    </source>
</evidence>